<sequence>MESVVYCNKRKITGNHKTIFCQKTQCCYCKQFGHINAFCPNLPCYLCHVYGHTQRTCIGNKEFKPKKLKCKVCNRYSDNEFCNDIHIVAFLVHEKDFQFMWDYIMHLSDVEINFSAILRTIYKIKKMYYFNDSFDKLQKKQEMDCLYHGINDVYTFKEVHDSLGINLFNLCEECYNVISNQKLVCGHYSKDHNIQYQNFKEHVIVRNANYYLIDRLYFDNKDNLRLAYNGIKRSGRKLKVLSNDEKKNKNVIAQRRHQDRIQIYMNSLEEQCELNRNNVFILEEEVKKMKLENEHVQKELKDYRKQVQDLKRINEILNNENQNLNDSITELNEEVQKLDKNLKDYQDANKEFVKHNNKMMIEIEELKKQINKRDEKLDQFKTENEELKKQIDENVTNNKMIENIGLTSIDGSIGLTNNEMINEDWKIFSYDFKPSYLLKYLIKELKLKYREKYNVAVTASTSIAALNINGITIHNYSNIVLIIDEISILSCDVLDLINEILQEIRGNQKLFGGVQLIVTAKDKEKNFDLPPHKQLIEYLDKKVLAKELLYLKVGVKVISIFNDKNNKGIVNGTFGVVVGFKSKIHKKIYRIDGIEILDFITTQDLDPVVKFDNIEDEIVLKREKFLYNSE</sequence>
<organism evidence="1 2">
    <name type="scientific">Dentiscutata heterogama</name>
    <dbReference type="NCBI Taxonomy" id="1316150"/>
    <lineage>
        <taxon>Eukaryota</taxon>
        <taxon>Fungi</taxon>
        <taxon>Fungi incertae sedis</taxon>
        <taxon>Mucoromycota</taxon>
        <taxon>Glomeromycotina</taxon>
        <taxon>Glomeromycetes</taxon>
        <taxon>Diversisporales</taxon>
        <taxon>Gigasporaceae</taxon>
        <taxon>Dentiscutata</taxon>
    </lineage>
</organism>
<name>A0ACA9MWW5_9GLOM</name>
<dbReference type="Proteomes" id="UP000789702">
    <property type="component" value="Unassembled WGS sequence"/>
</dbReference>
<gene>
    <name evidence="1" type="ORF">DHETER_LOCUS7946</name>
</gene>
<protein>
    <submittedName>
        <fullName evidence="1">13756_t:CDS:1</fullName>
    </submittedName>
</protein>
<dbReference type="EMBL" id="CAJVPU010011983">
    <property type="protein sequence ID" value="CAG8619247.1"/>
    <property type="molecule type" value="Genomic_DNA"/>
</dbReference>
<accession>A0ACA9MWW5</accession>
<comment type="caution">
    <text evidence="1">The sequence shown here is derived from an EMBL/GenBank/DDBJ whole genome shotgun (WGS) entry which is preliminary data.</text>
</comment>
<keyword evidence="2" id="KW-1185">Reference proteome</keyword>
<feature type="non-terminal residue" evidence="1">
    <location>
        <position position="630"/>
    </location>
</feature>
<reference evidence="1" key="1">
    <citation type="submission" date="2021-06" db="EMBL/GenBank/DDBJ databases">
        <authorList>
            <person name="Kallberg Y."/>
            <person name="Tangrot J."/>
            <person name="Rosling A."/>
        </authorList>
    </citation>
    <scope>NUCLEOTIDE SEQUENCE</scope>
    <source>
        <strain evidence="1">IL203A</strain>
    </source>
</reference>
<evidence type="ECO:0000313" key="2">
    <source>
        <dbReference type="Proteomes" id="UP000789702"/>
    </source>
</evidence>
<proteinExistence type="predicted"/>
<evidence type="ECO:0000313" key="1">
    <source>
        <dbReference type="EMBL" id="CAG8619247.1"/>
    </source>
</evidence>